<evidence type="ECO:0000313" key="2">
    <source>
        <dbReference type="EMBL" id="MBD7971385.1"/>
    </source>
</evidence>
<dbReference type="InterPro" id="IPR001387">
    <property type="entry name" value="Cro/C1-type_HTH"/>
</dbReference>
<dbReference type="RefSeq" id="WP_191805266.1">
    <property type="nucleotide sequence ID" value="NZ_JACSQL010000035.1"/>
</dbReference>
<reference evidence="2 3" key="1">
    <citation type="submission" date="2020-08" db="EMBL/GenBank/DDBJ databases">
        <title>A Genomic Blueprint of the Chicken Gut Microbiome.</title>
        <authorList>
            <person name="Gilroy R."/>
            <person name="Ravi A."/>
            <person name="Getino M."/>
            <person name="Pursley I."/>
            <person name="Horton D.L."/>
            <person name="Alikhan N.-F."/>
            <person name="Baker D."/>
            <person name="Gharbi K."/>
            <person name="Hall N."/>
            <person name="Watson M."/>
            <person name="Adriaenssens E.M."/>
            <person name="Foster-Nyarko E."/>
            <person name="Jarju S."/>
            <person name="Secka A."/>
            <person name="Antonio M."/>
            <person name="Oren A."/>
            <person name="Chaudhuri R."/>
            <person name="La Ragione R.M."/>
            <person name="Hildebrand F."/>
            <person name="Pallen M.J."/>
        </authorList>
    </citation>
    <scope>NUCLEOTIDE SEQUENCE [LARGE SCALE GENOMIC DNA]</scope>
    <source>
        <strain evidence="2 3">Sa2BVA9</strain>
    </source>
</reference>
<keyword evidence="3" id="KW-1185">Reference proteome</keyword>
<dbReference type="EMBL" id="JACSQL010000035">
    <property type="protein sequence ID" value="MBD7971385.1"/>
    <property type="molecule type" value="Genomic_DNA"/>
</dbReference>
<evidence type="ECO:0000313" key="3">
    <source>
        <dbReference type="Proteomes" id="UP000608071"/>
    </source>
</evidence>
<dbReference type="InterPro" id="IPR010982">
    <property type="entry name" value="Lambda_DNA-bd_dom_sf"/>
</dbReference>
<dbReference type="SUPFAM" id="SSF47413">
    <property type="entry name" value="lambda repressor-like DNA-binding domains"/>
    <property type="match status" value="1"/>
</dbReference>
<protein>
    <submittedName>
        <fullName evidence="2">Helix-turn-helix transcriptional regulator</fullName>
    </submittedName>
</protein>
<organism evidence="2 3">
    <name type="scientific">Paenibacillus gallinarum</name>
    <dbReference type="NCBI Taxonomy" id="2762232"/>
    <lineage>
        <taxon>Bacteria</taxon>
        <taxon>Bacillati</taxon>
        <taxon>Bacillota</taxon>
        <taxon>Bacilli</taxon>
        <taxon>Bacillales</taxon>
        <taxon>Paenibacillaceae</taxon>
        <taxon>Paenibacillus</taxon>
    </lineage>
</organism>
<dbReference type="Gene3D" id="1.10.260.40">
    <property type="entry name" value="lambda repressor-like DNA-binding domains"/>
    <property type="match status" value="1"/>
</dbReference>
<name>A0ABR8T6Y9_9BACL</name>
<dbReference type="CDD" id="cd00093">
    <property type="entry name" value="HTH_XRE"/>
    <property type="match status" value="1"/>
</dbReference>
<accession>A0ABR8T6Y9</accession>
<proteinExistence type="predicted"/>
<comment type="caution">
    <text evidence="2">The sequence shown here is derived from an EMBL/GenBank/DDBJ whole genome shotgun (WGS) entry which is preliminary data.</text>
</comment>
<feature type="domain" description="HTH cro/C1-type" evidence="1">
    <location>
        <begin position="17"/>
        <end position="53"/>
    </location>
</feature>
<dbReference type="Proteomes" id="UP000608071">
    <property type="component" value="Unassembled WGS sequence"/>
</dbReference>
<dbReference type="Pfam" id="PF01381">
    <property type="entry name" value="HTH_3"/>
    <property type="match status" value="1"/>
</dbReference>
<gene>
    <name evidence="2" type="ORF">H9647_25325</name>
</gene>
<sequence>MERLPYNQLDSVDYRYIRQVRFLRNKTLKQFEEFMGVDHTVISRLENGQIEFSPLYKERFKEACRRLRVSNIELVSIRKLLEMKSQRGYK</sequence>
<dbReference type="PROSITE" id="PS50943">
    <property type="entry name" value="HTH_CROC1"/>
    <property type="match status" value="1"/>
</dbReference>
<evidence type="ECO:0000259" key="1">
    <source>
        <dbReference type="PROSITE" id="PS50943"/>
    </source>
</evidence>